<protein>
    <submittedName>
        <fullName evidence="1">Uncharacterized protein</fullName>
    </submittedName>
</protein>
<accession>A0ABV5NE05</accession>
<dbReference type="Proteomes" id="UP001589568">
    <property type="component" value="Unassembled WGS sequence"/>
</dbReference>
<evidence type="ECO:0000313" key="2">
    <source>
        <dbReference type="Proteomes" id="UP001589568"/>
    </source>
</evidence>
<keyword evidence="2" id="KW-1185">Reference proteome</keyword>
<evidence type="ECO:0000313" key="1">
    <source>
        <dbReference type="EMBL" id="MFB9468518.1"/>
    </source>
</evidence>
<comment type="caution">
    <text evidence="1">The sequence shown here is derived from an EMBL/GenBank/DDBJ whole genome shotgun (WGS) entry which is preliminary data.</text>
</comment>
<organism evidence="1 2">
    <name type="scientific">Nonomuraea salmonea</name>
    <dbReference type="NCBI Taxonomy" id="46181"/>
    <lineage>
        <taxon>Bacteria</taxon>
        <taxon>Bacillati</taxon>
        <taxon>Actinomycetota</taxon>
        <taxon>Actinomycetes</taxon>
        <taxon>Streptosporangiales</taxon>
        <taxon>Streptosporangiaceae</taxon>
        <taxon>Nonomuraea</taxon>
    </lineage>
</organism>
<gene>
    <name evidence="1" type="ORF">ACFFR3_03315</name>
</gene>
<dbReference type="EMBL" id="JBHMCF010000003">
    <property type="protein sequence ID" value="MFB9468518.1"/>
    <property type="molecule type" value="Genomic_DNA"/>
</dbReference>
<sequence length="449" mass="47800">MSASIHDLIASFAEKLTVVEIDIAGIRFFEVRADEVGTPYVVRRAAAKWSTLTATGDEVADAVGDVARELISPEGRDAVVVLPAADGPEQEASLRAITAWCPAAQVMRPLGVKAADLLRDLAAQAPLRQSYDLVVVRERAADGRLELAGQPLFAAGTLPGQDAHVAVTCTGPGGMLLAVSAWSGPLEPSGLVSVDHAPLPPGRHTLRAVLEAPGRVGFPGVADLRPHTGSWAEVVAGLPARLRPPSSRPAHLICAIETTGAQDELEARCHWPAYLIDLLADSPTQFSVISYGTHVFGERHPTHVPPRVALWAGSAAQARLALDSLRPTPPTYPNAAQVEDVLAELRGLLPQDRARTALLTIGARPPHPRRVGRDRVPPCPHRHDWQALLQELERRHGTRFAAICDAASPAWERLGSAALYQVDAVDVEELAARLDLTSAGGSLTLPFVS</sequence>
<reference evidence="1 2" key="1">
    <citation type="submission" date="2024-09" db="EMBL/GenBank/DDBJ databases">
        <authorList>
            <person name="Sun Q."/>
            <person name="Mori K."/>
        </authorList>
    </citation>
    <scope>NUCLEOTIDE SEQUENCE [LARGE SCALE GENOMIC DNA]</scope>
    <source>
        <strain evidence="1 2">JCM 3324</strain>
    </source>
</reference>
<proteinExistence type="predicted"/>
<name>A0ABV5NE05_9ACTN</name>
<dbReference type="RefSeq" id="WP_364365662.1">
    <property type="nucleotide sequence ID" value="NZ_JBHMCF010000003.1"/>
</dbReference>